<dbReference type="InterPro" id="IPR029052">
    <property type="entry name" value="Metallo-depent_PP-like"/>
</dbReference>
<evidence type="ECO:0000313" key="3">
    <source>
        <dbReference type="Proteomes" id="UP001295740"/>
    </source>
</evidence>
<dbReference type="InterPro" id="IPR004843">
    <property type="entry name" value="Calcineurin-like_PHP"/>
</dbReference>
<keyword evidence="3" id="KW-1185">Reference proteome</keyword>
<comment type="caution">
    <text evidence="2">The sequence shown here is derived from an EMBL/GenBank/DDBJ whole genome shotgun (WGS) entry which is preliminary data.</text>
</comment>
<dbReference type="EMBL" id="CAUWAG010000019">
    <property type="protein sequence ID" value="CAJ2512284.1"/>
    <property type="molecule type" value="Genomic_DNA"/>
</dbReference>
<proteinExistence type="predicted"/>
<dbReference type="PANTHER" id="PTHR12905:SF0">
    <property type="entry name" value="CALCINEURIN-LIKE PHOSPHOESTERASE DOMAIN-CONTAINING PROTEIN"/>
    <property type="match status" value="1"/>
</dbReference>
<name>A0AAI8VX27_9PEZI</name>
<evidence type="ECO:0000313" key="2">
    <source>
        <dbReference type="EMBL" id="CAJ2512284.1"/>
    </source>
</evidence>
<sequence length="188" mass="21000">MIGGLDNYRKAIKNIKAIDAELKLIIAGNHDVSLDPKWWAENLDEDDDIPDDLDEPAKAKLLFKKEEANSVHLLEEGTHSFTLANGKAFSIYCSPYTPDFHGFAFSYRDEDRFTKGINPIKKNADIVMTHGPPLPPASFIAHDSWQLDLNSKGVHFGCPKLFSAVQRVQPKLHCFGHIHEGYGAQSVV</sequence>
<accession>A0AAI8VX27</accession>
<gene>
    <name evidence="2" type="ORF">KHLLAP_LOCUS12752</name>
</gene>
<dbReference type="GO" id="GO:0016787">
    <property type="term" value="F:hydrolase activity"/>
    <property type="evidence" value="ECO:0007669"/>
    <property type="project" value="InterPro"/>
</dbReference>
<organism evidence="2 3">
    <name type="scientific">Anthostomella pinea</name>
    <dbReference type="NCBI Taxonomy" id="933095"/>
    <lineage>
        <taxon>Eukaryota</taxon>
        <taxon>Fungi</taxon>
        <taxon>Dikarya</taxon>
        <taxon>Ascomycota</taxon>
        <taxon>Pezizomycotina</taxon>
        <taxon>Sordariomycetes</taxon>
        <taxon>Xylariomycetidae</taxon>
        <taxon>Xylariales</taxon>
        <taxon>Xylariaceae</taxon>
        <taxon>Anthostomella</taxon>
    </lineage>
</organism>
<dbReference type="InterPro" id="IPR051693">
    <property type="entry name" value="UPF0046_metallophosphoest"/>
</dbReference>
<dbReference type="Proteomes" id="UP001295740">
    <property type="component" value="Unassembled WGS sequence"/>
</dbReference>
<dbReference type="Gene3D" id="3.60.21.10">
    <property type="match status" value="1"/>
</dbReference>
<dbReference type="Pfam" id="PF00149">
    <property type="entry name" value="Metallophos"/>
    <property type="match status" value="1"/>
</dbReference>
<dbReference type="PANTHER" id="PTHR12905">
    <property type="entry name" value="METALLOPHOSPHOESTERASE"/>
    <property type="match status" value="1"/>
</dbReference>
<dbReference type="SUPFAM" id="SSF56300">
    <property type="entry name" value="Metallo-dependent phosphatases"/>
    <property type="match status" value="1"/>
</dbReference>
<feature type="domain" description="Calcineurin-like phosphoesterase" evidence="1">
    <location>
        <begin position="22"/>
        <end position="180"/>
    </location>
</feature>
<protein>
    <submittedName>
        <fullName evidence="2">Uu.00g052990.m01.CDS01</fullName>
    </submittedName>
</protein>
<dbReference type="AlphaFoldDB" id="A0AAI8VX27"/>
<reference evidence="2" key="1">
    <citation type="submission" date="2023-10" db="EMBL/GenBank/DDBJ databases">
        <authorList>
            <person name="Hackl T."/>
        </authorList>
    </citation>
    <scope>NUCLEOTIDE SEQUENCE</scope>
</reference>
<evidence type="ECO:0000259" key="1">
    <source>
        <dbReference type="Pfam" id="PF00149"/>
    </source>
</evidence>